<dbReference type="SUPFAM" id="SSF48452">
    <property type="entry name" value="TPR-like"/>
    <property type="match status" value="3"/>
</dbReference>
<comment type="caution">
    <text evidence="1">The sequence shown here is derived from an EMBL/GenBank/DDBJ whole genome shotgun (WGS) entry which is preliminary data.</text>
</comment>
<sequence length="904" mass="96210">MSGTPVAPDEPAGGQPRIWIEGTASEQGRVYQAAGDQTINQNVLPEAVLRPVTEVAAPPGLVNLPRHTRTFVGRSDELAGLEAVLRGGGEVVVAAVHGLGGVGKSTLAAHYALAQARSPAPGQEHAAGGGLNPVWWITADSGPAVEAGLAGLATALQPELATVLPLEARAERATAWLAAHDGWLLVLDNVVDPADVRLLLERTLAGQVLVTSRLGEGWHHLDAHVLRLDVLGEREAIKLLARLAAPGLSRDVVQAGLDQGEVEGLDGAAELVRELGHLPLAIEQAGAYLHQTRLTPRAYLNLLRQQPAVMYDRAARGADAERTIARIWRLTLDQLADIPLAGALLRVLAWYGAEPIPRTLLDGLDTDASEVQHALGELAAYNMITLDSETVTVHRLVQAVARTPDPDDPHREAAAIDAARDQATRLLNDTLPATPWDPAGWPAWRTLLPHSTALIDHVPPNADTAATAYLFNQTGIYLDNQGAVTRAIACLERARTAWERVLGAAHPTTLASRNNLAGAYRAAGDLGRAIPLYEQTLVDFERVLGAAHPTTLASRNNLAGAYRAAGDLGRAIPLHEQTLADRERVLGSAHPATLISRNNLAYAYRAAGDLGRAIPLFETTLAERERVLGAAHPDTLASRGNLAYAYQVAGDLGRAIPLFETTLAEQERVLGAAHPHTLTSRNDLAMAYESAGDLGRAIALLEATLAERERVLGAAHPDTLTSRGNLAYAYESAGDLHRAIPLYEVTLADCERVLGAAHPTTLTSRHNLVYAYRAAGDLGQAIPMLEAMLAEREKVLGAAHPTTLAYRGNLAAAYWGAGDLGRAIPLFEVTLADCERGQGADHPDTLASRSNLATAYRAVGDLGRAIRLYEQTLADCERVLGLGHPTTQAVRTGLLQTTQHRDGS</sequence>
<evidence type="ECO:0000313" key="2">
    <source>
        <dbReference type="Proteomes" id="UP001596058"/>
    </source>
</evidence>
<dbReference type="InterPro" id="IPR019734">
    <property type="entry name" value="TPR_rpt"/>
</dbReference>
<dbReference type="Gene3D" id="1.25.40.10">
    <property type="entry name" value="Tetratricopeptide repeat domain"/>
    <property type="match status" value="2"/>
</dbReference>
<keyword evidence="2" id="KW-1185">Reference proteome</keyword>
<gene>
    <name evidence="1" type="primary">fxsT</name>
    <name evidence="1" type="ORF">ACFPZ3_55630</name>
</gene>
<dbReference type="PRINTS" id="PR00364">
    <property type="entry name" value="DISEASERSIST"/>
</dbReference>
<accession>A0ABW1D741</accession>
<name>A0ABW1D741_9ACTN</name>
<dbReference type="SUPFAM" id="SSF52540">
    <property type="entry name" value="P-loop containing nucleoside triphosphate hydrolases"/>
    <property type="match status" value="1"/>
</dbReference>
<dbReference type="Proteomes" id="UP001596058">
    <property type="component" value="Unassembled WGS sequence"/>
</dbReference>
<dbReference type="Pfam" id="PF13424">
    <property type="entry name" value="TPR_12"/>
    <property type="match status" value="4"/>
</dbReference>
<dbReference type="RefSeq" id="WP_379522571.1">
    <property type="nucleotide sequence ID" value="NZ_JBHSPA010000089.1"/>
</dbReference>
<dbReference type="NCBIfam" id="NF040586">
    <property type="entry name" value="FxSxx_TPR"/>
    <property type="match status" value="1"/>
</dbReference>
<evidence type="ECO:0000313" key="1">
    <source>
        <dbReference type="EMBL" id="MFC5833144.1"/>
    </source>
</evidence>
<dbReference type="SMART" id="SM00028">
    <property type="entry name" value="TPR"/>
    <property type="match status" value="6"/>
</dbReference>
<dbReference type="Gene3D" id="3.40.50.300">
    <property type="entry name" value="P-loop containing nucleotide triphosphate hydrolases"/>
    <property type="match status" value="1"/>
</dbReference>
<dbReference type="InterPro" id="IPR053137">
    <property type="entry name" value="NLR-like"/>
</dbReference>
<organism evidence="1 2">
    <name type="scientific">Nonomuraea insulae</name>
    <dbReference type="NCBI Taxonomy" id="1616787"/>
    <lineage>
        <taxon>Bacteria</taxon>
        <taxon>Bacillati</taxon>
        <taxon>Actinomycetota</taxon>
        <taxon>Actinomycetes</taxon>
        <taxon>Streptosporangiales</taxon>
        <taxon>Streptosporangiaceae</taxon>
        <taxon>Nonomuraea</taxon>
    </lineage>
</organism>
<protein>
    <submittedName>
        <fullName evidence="1">FxSxx-COOH system tetratricopeptide repeat protein</fullName>
    </submittedName>
</protein>
<dbReference type="PANTHER" id="PTHR46082:SF6">
    <property type="entry name" value="AAA+ ATPASE DOMAIN-CONTAINING PROTEIN-RELATED"/>
    <property type="match status" value="1"/>
</dbReference>
<dbReference type="PANTHER" id="PTHR46082">
    <property type="entry name" value="ATP/GTP-BINDING PROTEIN-RELATED"/>
    <property type="match status" value="1"/>
</dbReference>
<dbReference type="EMBL" id="JBHSPA010000089">
    <property type="protein sequence ID" value="MFC5833144.1"/>
    <property type="molecule type" value="Genomic_DNA"/>
</dbReference>
<dbReference type="InterPro" id="IPR011990">
    <property type="entry name" value="TPR-like_helical_dom_sf"/>
</dbReference>
<dbReference type="InterPro" id="IPR027417">
    <property type="entry name" value="P-loop_NTPase"/>
</dbReference>
<reference evidence="2" key="1">
    <citation type="journal article" date="2019" name="Int. J. Syst. Evol. Microbiol.">
        <title>The Global Catalogue of Microorganisms (GCM) 10K type strain sequencing project: providing services to taxonomists for standard genome sequencing and annotation.</title>
        <authorList>
            <consortium name="The Broad Institute Genomics Platform"/>
            <consortium name="The Broad Institute Genome Sequencing Center for Infectious Disease"/>
            <person name="Wu L."/>
            <person name="Ma J."/>
        </authorList>
    </citation>
    <scope>NUCLEOTIDE SEQUENCE [LARGE SCALE GENOMIC DNA]</scope>
    <source>
        <strain evidence="2">CCUG 53903</strain>
    </source>
</reference>
<dbReference type="Pfam" id="PF13374">
    <property type="entry name" value="TPR_10"/>
    <property type="match status" value="2"/>
</dbReference>
<proteinExistence type="predicted"/>